<keyword evidence="1" id="KW-1133">Transmembrane helix</keyword>
<name>A0A1I7NQX3_9HYPH</name>
<protein>
    <submittedName>
        <fullName evidence="2">General secretion pathway protein H</fullName>
    </submittedName>
</protein>
<gene>
    <name evidence="2" type="ORF">SAMN04488557_2938</name>
</gene>
<dbReference type="InterPro" id="IPR012902">
    <property type="entry name" value="N_methyl_site"/>
</dbReference>
<dbReference type="PROSITE" id="PS00409">
    <property type="entry name" value="PROKAR_NTER_METHYL"/>
    <property type="match status" value="1"/>
</dbReference>
<keyword evidence="3" id="KW-1185">Reference proteome</keyword>
<evidence type="ECO:0000313" key="2">
    <source>
        <dbReference type="EMBL" id="SFV36992.1"/>
    </source>
</evidence>
<dbReference type="Pfam" id="PF07963">
    <property type="entry name" value="N_methyl"/>
    <property type="match status" value="1"/>
</dbReference>
<keyword evidence="1" id="KW-0812">Transmembrane</keyword>
<dbReference type="InterPro" id="IPR045584">
    <property type="entry name" value="Pilin-like"/>
</dbReference>
<dbReference type="OrthoDB" id="8481584at2"/>
<dbReference type="Proteomes" id="UP000199423">
    <property type="component" value="Unassembled WGS sequence"/>
</dbReference>
<evidence type="ECO:0000313" key="3">
    <source>
        <dbReference type="Proteomes" id="UP000199423"/>
    </source>
</evidence>
<feature type="transmembrane region" description="Helical" evidence="1">
    <location>
        <begin position="14"/>
        <end position="36"/>
    </location>
</feature>
<accession>A0A1I7NQX3</accession>
<dbReference type="Gene3D" id="3.30.700.10">
    <property type="entry name" value="Glycoprotein, Type 4 Pilin"/>
    <property type="match status" value="1"/>
</dbReference>
<keyword evidence="1" id="KW-0472">Membrane</keyword>
<dbReference type="EMBL" id="FPCH01000003">
    <property type="protein sequence ID" value="SFV36992.1"/>
    <property type="molecule type" value="Genomic_DNA"/>
</dbReference>
<proteinExistence type="predicted"/>
<sequence>MIRGRHRSVVETEAGFTLLELLVVLVIIAVTAAIAFPKTRGESGALALRSTAVGIAAEFRTARADAIRTSTSRSVMIDVARRKYWADGESNAHQIPAAVEVSATFGNSGSTALATLSFEPDGSSTGGRVSLSAGKSKAHVIVDWMTGATQVDRSF</sequence>
<dbReference type="AlphaFoldDB" id="A0A1I7NQX3"/>
<evidence type="ECO:0000256" key="1">
    <source>
        <dbReference type="SAM" id="Phobius"/>
    </source>
</evidence>
<dbReference type="STRING" id="51670.SAMN04488557_2938"/>
<reference evidence="3" key="1">
    <citation type="submission" date="2016-10" db="EMBL/GenBank/DDBJ databases">
        <authorList>
            <person name="Varghese N."/>
            <person name="Submissions S."/>
        </authorList>
    </citation>
    <scope>NUCLEOTIDE SEQUENCE [LARGE SCALE GENOMIC DNA]</scope>
    <source>
        <strain evidence="3">DSM 1565</strain>
    </source>
</reference>
<organism evidence="2 3">
    <name type="scientific">Hyphomicrobium facile</name>
    <dbReference type="NCBI Taxonomy" id="51670"/>
    <lineage>
        <taxon>Bacteria</taxon>
        <taxon>Pseudomonadati</taxon>
        <taxon>Pseudomonadota</taxon>
        <taxon>Alphaproteobacteria</taxon>
        <taxon>Hyphomicrobiales</taxon>
        <taxon>Hyphomicrobiaceae</taxon>
        <taxon>Hyphomicrobium</taxon>
    </lineage>
</organism>
<dbReference type="NCBIfam" id="TIGR02532">
    <property type="entry name" value="IV_pilin_GFxxxE"/>
    <property type="match status" value="1"/>
</dbReference>
<dbReference type="SUPFAM" id="SSF54523">
    <property type="entry name" value="Pili subunits"/>
    <property type="match status" value="1"/>
</dbReference>